<dbReference type="GO" id="GO:0008453">
    <property type="term" value="F:alanine-glyoxylate transaminase activity"/>
    <property type="evidence" value="ECO:0007669"/>
    <property type="project" value="UniProtKB-EC"/>
</dbReference>
<dbReference type="Proteomes" id="UP000038010">
    <property type="component" value="Unassembled WGS sequence"/>
</dbReference>
<dbReference type="InterPro" id="IPR015421">
    <property type="entry name" value="PyrdxlP-dep_Trfase_major"/>
</dbReference>
<dbReference type="EMBL" id="LFJN01000019">
    <property type="protein sequence ID" value="KPI38447.1"/>
    <property type="molecule type" value="Genomic_DNA"/>
</dbReference>
<dbReference type="InterPro" id="IPR015422">
    <property type="entry name" value="PyrdxlP-dep_Trfase_small"/>
</dbReference>
<dbReference type="SUPFAM" id="SSF53383">
    <property type="entry name" value="PLP-dependent transferases"/>
    <property type="match status" value="1"/>
</dbReference>
<evidence type="ECO:0000256" key="6">
    <source>
        <dbReference type="ARBA" id="ARBA00022898"/>
    </source>
</evidence>
<evidence type="ECO:0000259" key="9">
    <source>
        <dbReference type="Pfam" id="PF00266"/>
    </source>
</evidence>
<evidence type="ECO:0000256" key="5">
    <source>
        <dbReference type="ARBA" id="ARBA00022679"/>
    </source>
</evidence>
<dbReference type="GO" id="GO:0019265">
    <property type="term" value="P:glycine biosynthetic process, by transamination of glyoxylate"/>
    <property type="evidence" value="ECO:0007669"/>
    <property type="project" value="TreeGrafter"/>
</dbReference>
<dbReference type="InterPro" id="IPR024169">
    <property type="entry name" value="SP_NH2Trfase/AEP_transaminase"/>
</dbReference>
<dbReference type="InterPro" id="IPR015424">
    <property type="entry name" value="PyrdxlP-dep_Trfase"/>
</dbReference>
<keyword evidence="5 10" id="KW-0808">Transferase</keyword>
<evidence type="ECO:0000256" key="4">
    <source>
        <dbReference type="ARBA" id="ARBA00022576"/>
    </source>
</evidence>
<keyword evidence="11" id="KW-1185">Reference proteome</keyword>
<comment type="cofactor">
    <cofactor evidence="1 8">
        <name>pyridoxal 5'-phosphate</name>
        <dbReference type="ChEBI" id="CHEBI:597326"/>
    </cofactor>
</comment>
<dbReference type="InterPro" id="IPR000192">
    <property type="entry name" value="Aminotrans_V_dom"/>
</dbReference>
<dbReference type="GO" id="GO:0004760">
    <property type="term" value="F:L-serine-pyruvate transaminase activity"/>
    <property type="evidence" value="ECO:0007669"/>
    <property type="project" value="TreeGrafter"/>
</dbReference>
<evidence type="ECO:0000256" key="8">
    <source>
        <dbReference type="PIRSR" id="PIRSR000524-50"/>
    </source>
</evidence>
<dbReference type="PIRSF" id="PIRSF000524">
    <property type="entry name" value="SPT"/>
    <property type="match status" value="1"/>
</dbReference>
<dbReference type="AlphaFoldDB" id="A0A0N1H781"/>
<evidence type="ECO:0000313" key="10">
    <source>
        <dbReference type="EMBL" id="KPI38447.1"/>
    </source>
</evidence>
<evidence type="ECO:0000256" key="7">
    <source>
        <dbReference type="PIRSR" id="PIRSR000524-1"/>
    </source>
</evidence>
<dbReference type="Gene3D" id="3.90.1150.10">
    <property type="entry name" value="Aspartate Aminotransferase, domain 1"/>
    <property type="match status" value="1"/>
</dbReference>
<feature type="domain" description="Aminotransferase class V" evidence="9">
    <location>
        <begin position="54"/>
        <end position="247"/>
    </location>
</feature>
<dbReference type="PANTHER" id="PTHR21152:SF24">
    <property type="entry name" value="ALANINE--GLYOXYLATE AMINOTRANSFERASE 1"/>
    <property type="match status" value="1"/>
</dbReference>
<dbReference type="OrthoDB" id="7403325at2759"/>
<dbReference type="EC" id="2.6.1.44" evidence="3"/>
<dbReference type="Gene3D" id="3.40.640.10">
    <property type="entry name" value="Type I PLP-dependent aspartate aminotransferase-like (Major domain)"/>
    <property type="match status" value="1"/>
</dbReference>
<dbReference type="RefSeq" id="XP_017998410.1">
    <property type="nucleotide sequence ID" value="XM_018140866.1"/>
</dbReference>
<dbReference type="VEuPathDB" id="FungiDB:AB675_11973"/>
<comment type="similarity">
    <text evidence="2">Belongs to the class-V pyridoxal-phosphate-dependent aminotransferase family.</text>
</comment>
<feature type="modified residue" description="N6-(pyridoxal phosphate)lysine" evidence="8">
    <location>
        <position position="229"/>
    </location>
</feature>
<dbReference type="PANTHER" id="PTHR21152">
    <property type="entry name" value="AMINOTRANSFERASE CLASS V"/>
    <property type="match status" value="1"/>
</dbReference>
<gene>
    <name evidence="10" type="ORF">AB675_11973</name>
</gene>
<proteinExistence type="inferred from homology"/>
<dbReference type="GeneID" id="28732747"/>
<protein>
    <recommendedName>
        <fullName evidence="3">alanine--glyoxylate transaminase</fullName>
        <ecNumber evidence="3">2.6.1.44</ecNumber>
    </recommendedName>
</protein>
<evidence type="ECO:0000256" key="1">
    <source>
        <dbReference type="ARBA" id="ARBA00001933"/>
    </source>
</evidence>
<accession>A0A0N1H781</accession>
<dbReference type="Pfam" id="PF00266">
    <property type="entry name" value="Aminotran_5"/>
    <property type="match status" value="1"/>
</dbReference>
<organism evidence="10 11">
    <name type="scientific">Cyphellophora attinorum</name>
    <dbReference type="NCBI Taxonomy" id="1664694"/>
    <lineage>
        <taxon>Eukaryota</taxon>
        <taxon>Fungi</taxon>
        <taxon>Dikarya</taxon>
        <taxon>Ascomycota</taxon>
        <taxon>Pezizomycotina</taxon>
        <taxon>Eurotiomycetes</taxon>
        <taxon>Chaetothyriomycetidae</taxon>
        <taxon>Chaetothyriales</taxon>
        <taxon>Cyphellophoraceae</taxon>
        <taxon>Cyphellophora</taxon>
    </lineage>
</organism>
<sequence length="418" mass="45105">MTAARAPVEEEPHRSRFLHIAVVLKLIHHASAEGSPVPILLAPGPTEVAPAVLKAASHPAESHFSQSFADVFGDTLSSLRPLFQCTDPQAQPFVLGGSGTLGWDFVATNFIAEGEAVLCLSTGFFANGFYNCLTAYGADTTKLTPTAMGRAVSLDAVAAELRSKQYKAVVATHVETSTAVLTQLKPLSDLIRSISPETLLVVDAVASLVSEELRFSEWDIDIVLTGSQKALSCPPGLSITMVSSRAIDIALQQYSSQQKQRGWYASLPRWLPIMRSYEAKKVGYFATPPTQLFEVWRRHKAKAASVREAISQELGLVLLSTVPEEQANGLTACWLPEELEAKDVLGSMLKKGFMLSGGMHAELGTKYVRFGHMGYSAFGEETHVQQGLEALKEVFAEFRKVDADEGDGDSGYASPGSV</sequence>
<evidence type="ECO:0000313" key="11">
    <source>
        <dbReference type="Proteomes" id="UP000038010"/>
    </source>
</evidence>
<feature type="binding site" evidence="7">
    <location>
        <position position="369"/>
    </location>
    <ligand>
        <name>substrate</name>
    </ligand>
</feature>
<reference evidence="10 11" key="1">
    <citation type="submission" date="2015-06" db="EMBL/GenBank/DDBJ databases">
        <title>Draft genome of the ant-associated black yeast Phialophora attae CBS 131958.</title>
        <authorList>
            <person name="Moreno L.F."/>
            <person name="Stielow B.J."/>
            <person name="de Hoog S."/>
            <person name="Vicente V.A."/>
            <person name="Weiss V.A."/>
            <person name="de Vries M."/>
            <person name="Cruz L.M."/>
            <person name="Souza E.M."/>
        </authorList>
    </citation>
    <scope>NUCLEOTIDE SEQUENCE [LARGE SCALE GENOMIC DNA]</scope>
    <source>
        <strain evidence="10 11">CBS 131958</strain>
    </source>
</reference>
<keyword evidence="4 10" id="KW-0032">Aminotransferase</keyword>
<comment type="caution">
    <text evidence="10">The sequence shown here is derived from an EMBL/GenBank/DDBJ whole genome shotgun (WGS) entry which is preliminary data.</text>
</comment>
<keyword evidence="6 8" id="KW-0663">Pyridoxal phosphate</keyword>
<evidence type="ECO:0000256" key="3">
    <source>
        <dbReference type="ARBA" id="ARBA00013049"/>
    </source>
</evidence>
<evidence type="ECO:0000256" key="2">
    <source>
        <dbReference type="ARBA" id="ARBA00009236"/>
    </source>
</evidence>
<dbReference type="GO" id="GO:0005777">
    <property type="term" value="C:peroxisome"/>
    <property type="evidence" value="ECO:0007669"/>
    <property type="project" value="TreeGrafter"/>
</dbReference>
<name>A0A0N1H781_9EURO</name>
<dbReference type="STRING" id="1664694.A0A0N1H781"/>